<evidence type="ECO:0000313" key="3">
    <source>
        <dbReference type="EMBL" id="MBM7841337.1"/>
    </source>
</evidence>
<dbReference type="InterPro" id="IPR012223">
    <property type="entry name" value="TEII"/>
</dbReference>
<dbReference type="SUPFAM" id="SSF53474">
    <property type="entry name" value="alpha/beta-Hydrolases"/>
    <property type="match status" value="1"/>
</dbReference>
<dbReference type="RefSeq" id="WP_204469388.1">
    <property type="nucleotide sequence ID" value="NZ_JAFBCV010000030.1"/>
</dbReference>
<name>A0ABS2T0M2_9BACI</name>
<reference evidence="3" key="1">
    <citation type="submission" date="2021-01" db="EMBL/GenBank/DDBJ databases">
        <title>Genomic Encyclopedia of Type Strains, Phase IV (KMG-IV): sequencing the most valuable type-strain genomes for metagenomic binning, comparative biology and taxonomic classification.</title>
        <authorList>
            <person name="Goeker M."/>
        </authorList>
    </citation>
    <scope>NUCLEOTIDE SEQUENCE</scope>
    <source>
        <strain evidence="3">DSM 21943</strain>
    </source>
</reference>
<organism evidence="3 4">
    <name type="scientific">Shouchella xiaoxiensis</name>
    <dbReference type="NCBI Taxonomy" id="766895"/>
    <lineage>
        <taxon>Bacteria</taxon>
        <taxon>Bacillati</taxon>
        <taxon>Bacillota</taxon>
        <taxon>Bacilli</taxon>
        <taxon>Bacillales</taxon>
        <taxon>Bacillaceae</taxon>
        <taxon>Shouchella</taxon>
    </lineage>
</organism>
<gene>
    <name evidence="3" type="ORF">JOC54_004641</name>
</gene>
<feature type="domain" description="Thioesterase" evidence="2">
    <location>
        <begin position="24"/>
        <end position="239"/>
    </location>
</feature>
<dbReference type="Gene3D" id="3.40.50.1820">
    <property type="entry name" value="alpha/beta hydrolase"/>
    <property type="match status" value="1"/>
</dbReference>
<keyword evidence="3" id="KW-0378">Hydrolase</keyword>
<dbReference type="PANTHER" id="PTHR11487:SF0">
    <property type="entry name" value="S-ACYL FATTY ACID SYNTHASE THIOESTERASE, MEDIUM CHAIN"/>
    <property type="match status" value="1"/>
</dbReference>
<dbReference type="EC" id="3.1.2.21" evidence="3"/>
<evidence type="ECO:0000259" key="2">
    <source>
        <dbReference type="Pfam" id="PF00975"/>
    </source>
</evidence>
<protein>
    <submittedName>
        <fullName evidence="3">Medium-chain acyl-[acyl-carrier-protein] hydrolase</fullName>
        <ecNumber evidence="3">3.1.2.21</ecNumber>
    </submittedName>
</protein>
<keyword evidence="4" id="KW-1185">Reference proteome</keyword>
<sequence>MDSIKSNLNKWFLKPNILGNETLRIICIPYAGGSAAIYKSWEKLAGKDVQLYALQLPGRGGRYEEKPYTQMDNLVIDLFNEIRELFQEDTPYIIFGHSMGALIGYELVRVIRKNGLNLPKHFIVSAAAAPSTPRNGKTHKLSTQEFQNVLQDYNGTPNEILENLEMLEMFLPSIRADFELVEEYCYTQDSPLNCPITALWGTKDHLVNIREIEKWKYHTDKKFQIKQFEGDHFFIHNYTPDIVNLVKGLSY</sequence>
<comment type="caution">
    <text evidence="3">The sequence shown here is derived from an EMBL/GenBank/DDBJ whole genome shotgun (WGS) entry which is preliminary data.</text>
</comment>
<dbReference type="PANTHER" id="PTHR11487">
    <property type="entry name" value="THIOESTERASE"/>
    <property type="match status" value="1"/>
</dbReference>
<dbReference type="GO" id="GO:0016297">
    <property type="term" value="F:fatty acyl-[ACP] hydrolase activity"/>
    <property type="evidence" value="ECO:0007669"/>
    <property type="project" value="UniProtKB-EC"/>
</dbReference>
<dbReference type="Proteomes" id="UP001179280">
    <property type="component" value="Unassembled WGS sequence"/>
</dbReference>
<evidence type="ECO:0000256" key="1">
    <source>
        <dbReference type="ARBA" id="ARBA00007169"/>
    </source>
</evidence>
<dbReference type="EMBL" id="JAFBCV010000030">
    <property type="protein sequence ID" value="MBM7841337.1"/>
    <property type="molecule type" value="Genomic_DNA"/>
</dbReference>
<dbReference type="Pfam" id="PF00975">
    <property type="entry name" value="Thioesterase"/>
    <property type="match status" value="1"/>
</dbReference>
<proteinExistence type="inferred from homology"/>
<comment type="similarity">
    <text evidence="1">Belongs to the thioesterase family.</text>
</comment>
<dbReference type="InterPro" id="IPR001031">
    <property type="entry name" value="Thioesterase"/>
</dbReference>
<accession>A0ABS2T0M2</accession>
<evidence type="ECO:0000313" key="4">
    <source>
        <dbReference type="Proteomes" id="UP001179280"/>
    </source>
</evidence>
<dbReference type="InterPro" id="IPR029058">
    <property type="entry name" value="AB_hydrolase_fold"/>
</dbReference>